<dbReference type="Gene3D" id="2.30.30.40">
    <property type="entry name" value="SH3 Domains"/>
    <property type="match status" value="2"/>
</dbReference>
<accession>A0A914CMP1</accession>
<dbReference type="Pfam" id="PF14604">
    <property type="entry name" value="SH3_9"/>
    <property type="match status" value="1"/>
</dbReference>
<dbReference type="InterPro" id="IPR013126">
    <property type="entry name" value="Hsp_70_fam"/>
</dbReference>
<dbReference type="Pfam" id="PF00018">
    <property type="entry name" value="SH3_1"/>
    <property type="match status" value="1"/>
</dbReference>
<feature type="domain" description="SH3" evidence="8">
    <location>
        <begin position="509"/>
        <end position="567"/>
    </location>
</feature>
<keyword evidence="2 5" id="KW-0728">SH3 domain</keyword>
<dbReference type="GO" id="GO:0005524">
    <property type="term" value="F:ATP binding"/>
    <property type="evidence" value="ECO:0007669"/>
    <property type="project" value="UniProtKB-KW"/>
</dbReference>
<dbReference type="InterPro" id="IPR043129">
    <property type="entry name" value="ATPase_NBD"/>
</dbReference>
<feature type="region of interest" description="Disordered" evidence="7">
    <location>
        <begin position="315"/>
        <end position="339"/>
    </location>
</feature>
<organism evidence="9 10">
    <name type="scientific">Acrobeloides nanus</name>
    <dbReference type="NCBI Taxonomy" id="290746"/>
    <lineage>
        <taxon>Eukaryota</taxon>
        <taxon>Metazoa</taxon>
        <taxon>Ecdysozoa</taxon>
        <taxon>Nematoda</taxon>
        <taxon>Chromadorea</taxon>
        <taxon>Rhabditida</taxon>
        <taxon>Tylenchina</taxon>
        <taxon>Cephalobomorpha</taxon>
        <taxon>Cephaloboidea</taxon>
        <taxon>Cephalobidae</taxon>
        <taxon>Acrobeloides</taxon>
    </lineage>
</organism>
<dbReference type="AlphaFoldDB" id="A0A914CMP1"/>
<dbReference type="GO" id="GO:0016192">
    <property type="term" value="P:vesicle-mediated transport"/>
    <property type="evidence" value="ECO:0007669"/>
    <property type="project" value="UniProtKB-ARBA"/>
</dbReference>
<dbReference type="SUPFAM" id="SSF53067">
    <property type="entry name" value="Actin-like ATPase domain"/>
    <property type="match status" value="2"/>
</dbReference>
<proteinExistence type="inferred from homology"/>
<reference evidence="10" key="1">
    <citation type="submission" date="2022-11" db="UniProtKB">
        <authorList>
            <consortium name="WormBaseParasite"/>
        </authorList>
    </citation>
    <scope>IDENTIFICATION</scope>
</reference>
<dbReference type="Gene3D" id="3.30.30.30">
    <property type="match status" value="1"/>
</dbReference>
<dbReference type="FunFam" id="2.30.30.40:FF:000072">
    <property type="entry name" value="Unconventional Myosin IB"/>
    <property type="match status" value="2"/>
</dbReference>
<dbReference type="SMART" id="SM00326">
    <property type="entry name" value="SH3"/>
    <property type="match status" value="2"/>
</dbReference>
<dbReference type="Gene3D" id="3.90.640.10">
    <property type="entry name" value="Actin, Chain A, domain 4"/>
    <property type="match status" value="1"/>
</dbReference>
<evidence type="ECO:0000256" key="5">
    <source>
        <dbReference type="PROSITE-ProRule" id="PRU00192"/>
    </source>
</evidence>
<evidence type="ECO:0000256" key="7">
    <source>
        <dbReference type="SAM" id="MobiDB-lite"/>
    </source>
</evidence>
<evidence type="ECO:0000313" key="10">
    <source>
        <dbReference type="WBParaSite" id="ACRNAN_scaffold12512.g20858.t1"/>
    </source>
</evidence>
<dbReference type="InterPro" id="IPR001452">
    <property type="entry name" value="SH3_domain"/>
</dbReference>
<keyword evidence="4 6" id="KW-0067">ATP-binding</keyword>
<dbReference type="FunFam" id="3.30.420.40:FF:000028">
    <property type="entry name" value="heat shock 70 kDa protein-like"/>
    <property type="match status" value="1"/>
</dbReference>
<evidence type="ECO:0000256" key="3">
    <source>
        <dbReference type="ARBA" id="ARBA00022741"/>
    </source>
</evidence>
<dbReference type="PROSITE" id="PS50002">
    <property type="entry name" value="SH3"/>
    <property type="match status" value="2"/>
</dbReference>
<dbReference type="PRINTS" id="PR00452">
    <property type="entry name" value="SH3DOMAIN"/>
</dbReference>
<evidence type="ECO:0000313" key="9">
    <source>
        <dbReference type="Proteomes" id="UP000887540"/>
    </source>
</evidence>
<dbReference type="InterPro" id="IPR018181">
    <property type="entry name" value="Heat_shock_70_CS"/>
</dbReference>
<dbReference type="PRINTS" id="PR00301">
    <property type="entry name" value="HEATSHOCK70"/>
</dbReference>
<feature type="region of interest" description="Disordered" evidence="7">
    <location>
        <begin position="377"/>
        <end position="431"/>
    </location>
</feature>
<dbReference type="GO" id="GO:0006950">
    <property type="term" value="P:response to stress"/>
    <property type="evidence" value="ECO:0007669"/>
    <property type="project" value="UniProtKB-ARBA"/>
</dbReference>
<dbReference type="PROSITE" id="PS01036">
    <property type="entry name" value="HSP70_3"/>
    <property type="match status" value="1"/>
</dbReference>
<feature type="compositionally biased region" description="Basic and acidic residues" evidence="7">
    <location>
        <begin position="377"/>
        <end position="387"/>
    </location>
</feature>
<evidence type="ECO:0000256" key="1">
    <source>
        <dbReference type="ARBA" id="ARBA00007381"/>
    </source>
</evidence>
<dbReference type="Proteomes" id="UP000887540">
    <property type="component" value="Unplaced"/>
</dbReference>
<dbReference type="InterPro" id="IPR036028">
    <property type="entry name" value="SH3-like_dom_sf"/>
</dbReference>
<sequence>MVELNVNGKIKRIKPEEVSSQILIKLKKAAEDVAQQPIKNIVLTVPAYFDEHQKKATIKAAELAGLNVLELISEPSAAAYAYEYNKRQASNLNLLVFDFGGGTLDVVIVKVRNGKFDVVTIGGDTQLGGRDFDNVLMSYFMDIFVKKYKKNITRKDEKSVWAQQKLLKECIDLKHMLTSAEEANLYLGEIFPDIHENIEINRSTFNKICFSFFHRIEMVIEGTLKEAEMTPKDINEVILVGGSSRIPEIQEMLLKIFPIKELNKSLNPDEAIAYGATLRATQLINNTIPNIRFTEVNASRSKNLFAKLRHLDIGPTARNSNIPPVPRHQDSSSKISTVEEDDGFSQVQLRLAMLLSQAEAKSQAVVIKPELPEASKKNLVESRKREPSSVTTHTQNNKWTNGVSSNRIRKTPQTPTPIPPDPQPNPVSTSHPVYDVPAPKPASKPKLAVKPRGPTVRALYEYDAQDTDELSFDTGQIIELVRKNESGWWQGRIGPRNGLFPSNYVEEQPQVPTVRALYEYEAHDTDELSFDEGQIVELVKKDESGWWQGRIGSRTGLFPSNYVEEQR</sequence>
<dbReference type="GO" id="GO:0140662">
    <property type="term" value="F:ATP-dependent protein folding chaperone"/>
    <property type="evidence" value="ECO:0007669"/>
    <property type="project" value="InterPro"/>
</dbReference>
<feature type="compositionally biased region" description="Pro residues" evidence="7">
    <location>
        <begin position="414"/>
        <end position="425"/>
    </location>
</feature>
<evidence type="ECO:0000256" key="6">
    <source>
        <dbReference type="RuleBase" id="RU003322"/>
    </source>
</evidence>
<evidence type="ECO:0000256" key="4">
    <source>
        <dbReference type="ARBA" id="ARBA00022840"/>
    </source>
</evidence>
<dbReference type="WBParaSite" id="ACRNAN_scaffold12512.g20858.t1">
    <property type="protein sequence ID" value="ACRNAN_scaffold12512.g20858.t1"/>
    <property type="gene ID" value="ACRNAN_scaffold12512.g20858"/>
</dbReference>
<feature type="compositionally biased region" description="Polar residues" evidence="7">
    <location>
        <begin position="388"/>
        <end position="406"/>
    </location>
</feature>
<comment type="similarity">
    <text evidence="1 6">Belongs to the heat shock protein 70 family.</text>
</comment>
<dbReference type="Pfam" id="PF00012">
    <property type="entry name" value="HSP70"/>
    <property type="match status" value="1"/>
</dbReference>
<evidence type="ECO:0000259" key="8">
    <source>
        <dbReference type="PROSITE" id="PS50002"/>
    </source>
</evidence>
<keyword evidence="9" id="KW-1185">Reference proteome</keyword>
<evidence type="ECO:0000256" key="2">
    <source>
        <dbReference type="ARBA" id="ARBA00022443"/>
    </source>
</evidence>
<name>A0A914CMP1_9BILA</name>
<feature type="domain" description="SH3" evidence="8">
    <location>
        <begin position="451"/>
        <end position="508"/>
    </location>
</feature>
<keyword evidence="3 6" id="KW-0547">Nucleotide-binding</keyword>
<dbReference type="Gene3D" id="3.30.420.40">
    <property type="match status" value="2"/>
</dbReference>
<dbReference type="PANTHER" id="PTHR19375">
    <property type="entry name" value="HEAT SHOCK PROTEIN 70KDA"/>
    <property type="match status" value="1"/>
</dbReference>
<protein>
    <submittedName>
        <fullName evidence="10">SH3 domain-containing protein</fullName>
    </submittedName>
</protein>
<dbReference type="SUPFAM" id="SSF50044">
    <property type="entry name" value="SH3-domain"/>
    <property type="match status" value="2"/>
</dbReference>